<keyword evidence="2" id="KW-1185">Reference proteome</keyword>
<organism evidence="1 2">
    <name type="scientific">Arctia plantaginis</name>
    <name type="common">Wood tiger moth</name>
    <name type="synonym">Phalaena plantaginis</name>
    <dbReference type="NCBI Taxonomy" id="874455"/>
    <lineage>
        <taxon>Eukaryota</taxon>
        <taxon>Metazoa</taxon>
        <taxon>Ecdysozoa</taxon>
        <taxon>Arthropoda</taxon>
        <taxon>Hexapoda</taxon>
        <taxon>Insecta</taxon>
        <taxon>Pterygota</taxon>
        <taxon>Neoptera</taxon>
        <taxon>Endopterygota</taxon>
        <taxon>Lepidoptera</taxon>
        <taxon>Glossata</taxon>
        <taxon>Ditrysia</taxon>
        <taxon>Noctuoidea</taxon>
        <taxon>Erebidae</taxon>
        <taxon>Arctiinae</taxon>
        <taxon>Arctia</taxon>
    </lineage>
</organism>
<dbReference type="Proteomes" id="UP000494106">
    <property type="component" value="Unassembled WGS sequence"/>
</dbReference>
<evidence type="ECO:0000313" key="1">
    <source>
        <dbReference type="EMBL" id="CAB3253366.1"/>
    </source>
</evidence>
<accession>A0A8S1B668</accession>
<dbReference type="EMBL" id="CADEBC010000561">
    <property type="protein sequence ID" value="CAB3253366.1"/>
    <property type="molecule type" value="Genomic_DNA"/>
</dbReference>
<comment type="caution">
    <text evidence="1">The sequence shown here is derived from an EMBL/GenBank/DDBJ whole genome shotgun (WGS) entry which is preliminary data.</text>
</comment>
<reference evidence="1 2" key="1">
    <citation type="submission" date="2020-04" db="EMBL/GenBank/DDBJ databases">
        <authorList>
            <person name="Wallbank WR R."/>
            <person name="Pardo Diaz C."/>
            <person name="Kozak K."/>
            <person name="Martin S."/>
            <person name="Jiggins C."/>
            <person name="Moest M."/>
            <person name="Warren A I."/>
            <person name="Byers J.R.P. K."/>
            <person name="Montejo-Kovacevich G."/>
            <person name="Yen C E."/>
        </authorList>
    </citation>
    <scope>NUCLEOTIDE SEQUENCE [LARGE SCALE GENOMIC DNA]</scope>
</reference>
<gene>
    <name evidence="1" type="ORF">APLA_LOCUS14061</name>
</gene>
<protein>
    <submittedName>
        <fullName evidence="1">Uncharacterized protein</fullName>
    </submittedName>
</protein>
<sequence>MGLCGWTSNQKGYKYLDDFKFIDICVDSHSIFQDITILRTNMNLALLVLSQQFHVRDINADFVLKRLRYGAPTPKFTNMFEDTTCRYYGWGSRRNDDVGTVIECSGFARGMMISRLVDRPCGVGFLDLSKYSKFLMYGVDDSRDVVDHDPGMAMEFTSRAPVPTPVLMTVADNLDITE</sequence>
<proteinExistence type="predicted"/>
<dbReference type="AlphaFoldDB" id="A0A8S1B668"/>
<evidence type="ECO:0000313" key="2">
    <source>
        <dbReference type="Proteomes" id="UP000494106"/>
    </source>
</evidence>
<dbReference type="OrthoDB" id="7444286at2759"/>
<name>A0A8S1B668_ARCPL</name>